<evidence type="ECO:0000256" key="3">
    <source>
        <dbReference type="ARBA" id="ARBA00022519"/>
    </source>
</evidence>
<evidence type="ECO:0000256" key="1">
    <source>
        <dbReference type="ARBA" id="ARBA00004533"/>
    </source>
</evidence>
<keyword evidence="7" id="KW-0812">Transmembrane</keyword>
<dbReference type="GO" id="GO:0016746">
    <property type="term" value="F:acyltransferase activity"/>
    <property type="evidence" value="ECO:0007669"/>
    <property type="project" value="UniProtKB-KW"/>
</dbReference>
<keyword evidence="5 7" id="KW-0472">Membrane</keyword>
<dbReference type="AlphaFoldDB" id="A0A3B1DMV9"/>
<keyword evidence="7" id="KW-1133">Transmembrane helix</keyword>
<evidence type="ECO:0000313" key="8">
    <source>
        <dbReference type="EMBL" id="VAX38163.1"/>
    </source>
</evidence>
<feature type="transmembrane region" description="Helical" evidence="7">
    <location>
        <begin position="21"/>
        <end position="44"/>
    </location>
</feature>
<proteinExistence type="predicted"/>
<evidence type="ECO:0000256" key="6">
    <source>
        <dbReference type="ARBA" id="ARBA00023315"/>
    </source>
</evidence>
<dbReference type="GO" id="GO:1901137">
    <property type="term" value="P:carbohydrate derivative biosynthetic process"/>
    <property type="evidence" value="ECO:0007669"/>
    <property type="project" value="UniProtKB-ARBA"/>
</dbReference>
<dbReference type="InterPro" id="IPR004960">
    <property type="entry name" value="LipA_acyltrans"/>
</dbReference>
<dbReference type="CDD" id="cd07984">
    <property type="entry name" value="LPLAT_LABLAT-like"/>
    <property type="match status" value="1"/>
</dbReference>
<reference evidence="8" key="1">
    <citation type="submission" date="2018-06" db="EMBL/GenBank/DDBJ databases">
        <authorList>
            <person name="Zhirakovskaya E."/>
        </authorList>
    </citation>
    <scope>NUCLEOTIDE SEQUENCE</scope>
</reference>
<dbReference type="GO" id="GO:0005886">
    <property type="term" value="C:plasma membrane"/>
    <property type="evidence" value="ECO:0007669"/>
    <property type="project" value="UniProtKB-SubCell"/>
</dbReference>
<evidence type="ECO:0000256" key="5">
    <source>
        <dbReference type="ARBA" id="ARBA00023136"/>
    </source>
</evidence>
<name>A0A3B1DMV9_9ZZZZ</name>
<dbReference type="GO" id="GO:0008610">
    <property type="term" value="P:lipid biosynthetic process"/>
    <property type="evidence" value="ECO:0007669"/>
    <property type="project" value="UniProtKB-ARBA"/>
</dbReference>
<dbReference type="PANTHER" id="PTHR30606">
    <property type="entry name" value="LIPID A BIOSYNTHESIS LAUROYL ACYLTRANSFERASE"/>
    <property type="match status" value="1"/>
</dbReference>
<evidence type="ECO:0000256" key="2">
    <source>
        <dbReference type="ARBA" id="ARBA00022475"/>
    </source>
</evidence>
<dbReference type="EMBL" id="UOGJ01000151">
    <property type="protein sequence ID" value="VAX38163.1"/>
    <property type="molecule type" value="Genomic_DNA"/>
</dbReference>
<keyword evidence="2" id="KW-1003">Cell membrane</keyword>
<dbReference type="PANTHER" id="PTHR30606:SF10">
    <property type="entry name" value="PHOSPHATIDYLINOSITOL MANNOSIDE ACYLTRANSFERASE"/>
    <property type="match status" value="1"/>
</dbReference>
<evidence type="ECO:0000256" key="7">
    <source>
        <dbReference type="SAM" id="Phobius"/>
    </source>
</evidence>
<keyword evidence="4" id="KW-0808">Transferase</keyword>
<evidence type="ECO:0008006" key="9">
    <source>
        <dbReference type="Google" id="ProtNLM"/>
    </source>
</evidence>
<evidence type="ECO:0000256" key="4">
    <source>
        <dbReference type="ARBA" id="ARBA00022679"/>
    </source>
</evidence>
<organism evidence="8">
    <name type="scientific">hydrothermal vent metagenome</name>
    <dbReference type="NCBI Taxonomy" id="652676"/>
    <lineage>
        <taxon>unclassified sequences</taxon>
        <taxon>metagenomes</taxon>
        <taxon>ecological metagenomes</taxon>
    </lineage>
</organism>
<protein>
    <recommendedName>
        <fullName evidence="9">Lysophospholipid acyltransferase</fullName>
    </recommendedName>
</protein>
<sequence length="301" mass="34824">MNQKIKVKKRGNAFGFWFFKSAIQLFGLRGAYGLLYIVCFYYVIFDNLAVKNALAYIKRRFKGCHTFKLYWHVYLLFVNQGKALIDRYVVTAGVHTFDTTLQGYEDVKKVVEKNNTGAILLTSHVGNWQVALHSLKKLNKNIYLVMREEDNRSVQKNLKVDEEADAIKIISPEQAFGGAIEITNRLNKGDMVSMMGDRKYGFQSLDVHYMGDKAEFPYGAFSIAAAVQCPVIVLLTAKISSGEYVVDFRHVFYPVYEKGISKKEQLKKWVQEYVMILEDYVESYPYQCFLFADIWDYKENI</sequence>
<comment type="subcellular location">
    <subcellularLocation>
        <location evidence="1">Cell inner membrane</location>
    </subcellularLocation>
</comment>
<accession>A0A3B1DMV9</accession>
<keyword evidence="6" id="KW-0012">Acyltransferase</keyword>
<keyword evidence="3" id="KW-0997">Cell inner membrane</keyword>
<dbReference type="Pfam" id="PF03279">
    <property type="entry name" value="Lip_A_acyltrans"/>
    <property type="match status" value="1"/>
</dbReference>
<gene>
    <name evidence="8" type="ORF">MNBD_UNCLBAC01-588</name>
</gene>